<dbReference type="GO" id="GO:0016614">
    <property type="term" value="F:oxidoreductase activity, acting on CH-OH group of donors"/>
    <property type="evidence" value="ECO:0007669"/>
    <property type="project" value="InterPro"/>
</dbReference>
<dbReference type="AlphaFoldDB" id="A0A814L839"/>
<dbReference type="Pfam" id="PF00732">
    <property type="entry name" value="GMC_oxred_N"/>
    <property type="match status" value="1"/>
</dbReference>
<accession>A0A814L839</accession>
<organism evidence="9 10">
    <name type="scientific">Rotaria sordida</name>
    <dbReference type="NCBI Taxonomy" id="392033"/>
    <lineage>
        <taxon>Eukaryota</taxon>
        <taxon>Metazoa</taxon>
        <taxon>Spiralia</taxon>
        <taxon>Gnathifera</taxon>
        <taxon>Rotifera</taxon>
        <taxon>Eurotatoria</taxon>
        <taxon>Bdelloidea</taxon>
        <taxon>Philodinida</taxon>
        <taxon>Philodinidae</taxon>
        <taxon>Rotaria</taxon>
    </lineage>
</organism>
<reference evidence="9" key="1">
    <citation type="submission" date="2021-02" db="EMBL/GenBank/DDBJ databases">
        <authorList>
            <person name="Nowell W R."/>
        </authorList>
    </citation>
    <scope>NUCLEOTIDE SEQUENCE</scope>
</reference>
<evidence type="ECO:0000256" key="6">
    <source>
        <dbReference type="PIRSR" id="PIRSR000137-2"/>
    </source>
</evidence>
<sequence>MAQRADDVSTYDYIIIGGGTSGAVAARRLAENNINFSVCLLEAGPSNHDITISHIPGGRFSMYKTSLDWCYQTVPQKGCNNRTMAVPRGRLLGGCSAINDTFVTRGTKADYDRIADMGNPGWSWKEMLPFFKASETFHSTEWHQADLDIHGTDGPLHISMTLLAPISEKILESFIDNGFDYKPDMFVQGDYEGIGHISRTVYNGICTTSADFIHKYEKTNLTVRTDVFVDRIILEKNNEKECPYKAIGVEAHDDTNGQPIIIKARKEIILSAGAYNSPMILMHSGIGWEKHLNEVGIDCKVNLRGVGENLQDHLIVYTSYQVSDPSLTHDRFLYHHPDAIRLAIKEWQDTKTGVMASAAVGVLALTRIDRTIQDPVWEAAKAKQQSKNTSNSDPTGQLPNQPHIEFITNQSYISAPDLLDADGLPYNPINGEGVFTVNTFLCGPQARGTVRLLSKDPTSKPIIDHAYLDNDLDVAVLAEGCRLCHEIITKGRGTKDIIVGAWPKIISHPNDMIGWKEHVRTFSSSGSHPAGTCKMAPESDPMGVVDSRLRVRNVKGLRVADISILPILNNGHPQILAYAIGEKVASMILQDVDVSK</sequence>
<dbReference type="SUPFAM" id="SSF51905">
    <property type="entry name" value="FAD/NAD(P)-binding domain"/>
    <property type="match status" value="1"/>
</dbReference>
<evidence type="ECO:0000256" key="1">
    <source>
        <dbReference type="ARBA" id="ARBA00001974"/>
    </source>
</evidence>
<dbReference type="InterPro" id="IPR007867">
    <property type="entry name" value="GMC_OxRtase_C"/>
</dbReference>
<dbReference type="PANTHER" id="PTHR11552:SF147">
    <property type="entry name" value="CHOLINE DEHYDROGENASE, MITOCHONDRIAL"/>
    <property type="match status" value="1"/>
</dbReference>
<dbReference type="Pfam" id="PF05199">
    <property type="entry name" value="GMC_oxred_C"/>
    <property type="match status" value="1"/>
</dbReference>
<keyword evidence="4 6" id="KW-0274">FAD</keyword>
<feature type="binding site" evidence="6">
    <location>
        <begin position="573"/>
        <end position="574"/>
    </location>
    <ligand>
        <name>FAD</name>
        <dbReference type="ChEBI" id="CHEBI:57692"/>
    </ligand>
</feature>
<feature type="active site" description="Proton donor" evidence="5">
    <location>
        <position position="528"/>
    </location>
</feature>
<gene>
    <name evidence="9" type="ORF">PYM288_LOCUS17675</name>
</gene>
<dbReference type="PANTHER" id="PTHR11552">
    <property type="entry name" value="GLUCOSE-METHANOL-CHOLINE GMC OXIDOREDUCTASE"/>
    <property type="match status" value="1"/>
</dbReference>
<feature type="binding site" evidence="6">
    <location>
        <begin position="20"/>
        <end position="21"/>
    </location>
    <ligand>
        <name>FAD</name>
        <dbReference type="ChEBI" id="CHEBI:57692"/>
    </ligand>
</feature>
<evidence type="ECO:0000256" key="3">
    <source>
        <dbReference type="ARBA" id="ARBA00022630"/>
    </source>
</evidence>
<feature type="region of interest" description="Disordered" evidence="7">
    <location>
        <begin position="379"/>
        <end position="401"/>
    </location>
</feature>
<dbReference type="EMBL" id="CAJNOH010000506">
    <property type="protein sequence ID" value="CAF1061513.1"/>
    <property type="molecule type" value="Genomic_DNA"/>
</dbReference>
<evidence type="ECO:0000256" key="7">
    <source>
        <dbReference type="SAM" id="MobiDB-lite"/>
    </source>
</evidence>
<feature type="compositionally biased region" description="Polar residues" evidence="7">
    <location>
        <begin position="383"/>
        <end position="400"/>
    </location>
</feature>
<feature type="binding site" evidence="6">
    <location>
        <position position="229"/>
    </location>
    <ligand>
        <name>FAD</name>
        <dbReference type="ChEBI" id="CHEBI:57692"/>
    </ligand>
</feature>
<evidence type="ECO:0000259" key="8">
    <source>
        <dbReference type="PROSITE" id="PS00624"/>
    </source>
</evidence>
<comment type="similarity">
    <text evidence="2">Belongs to the GMC oxidoreductase family.</text>
</comment>
<protein>
    <recommendedName>
        <fullName evidence="8">Glucose-methanol-choline oxidoreductase N-terminal domain-containing protein</fullName>
    </recommendedName>
</protein>
<dbReference type="InterPro" id="IPR012132">
    <property type="entry name" value="GMC_OxRdtase"/>
</dbReference>
<comment type="caution">
    <text evidence="9">The sequence shown here is derived from an EMBL/GenBank/DDBJ whole genome shotgun (WGS) entry which is preliminary data.</text>
</comment>
<proteinExistence type="inferred from homology"/>
<evidence type="ECO:0000256" key="2">
    <source>
        <dbReference type="ARBA" id="ARBA00010790"/>
    </source>
</evidence>
<dbReference type="Gene3D" id="3.30.560.10">
    <property type="entry name" value="Glucose Oxidase, domain 3"/>
    <property type="match status" value="1"/>
</dbReference>
<dbReference type="InterPro" id="IPR036188">
    <property type="entry name" value="FAD/NAD-bd_sf"/>
</dbReference>
<dbReference type="Proteomes" id="UP000663854">
    <property type="component" value="Unassembled WGS sequence"/>
</dbReference>
<evidence type="ECO:0000256" key="4">
    <source>
        <dbReference type="ARBA" id="ARBA00022827"/>
    </source>
</evidence>
<comment type="cofactor">
    <cofactor evidence="1 6">
        <name>FAD</name>
        <dbReference type="ChEBI" id="CHEBI:57692"/>
    </cofactor>
</comment>
<dbReference type="InterPro" id="IPR000172">
    <property type="entry name" value="GMC_OxRdtase_N"/>
</dbReference>
<dbReference type="Gene3D" id="3.50.50.60">
    <property type="entry name" value="FAD/NAD(P)-binding domain"/>
    <property type="match status" value="1"/>
</dbReference>
<feature type="active site" description="Proton acceptor" evidence="5">
    <location>
        <position position="572"/>
    </location>
</feature>
<feature type="domain" description="Glucose-methanol-choline oxidoreductase N-terminal" evidence="8">
    <location>
        <begin position="273"/>
        <end position="287"/>
    </location>
</feature>
<keyword evidence="3" id="KW-0285">Flavoprotein</keyword>
<evidence type="ECO:0000256" key="5">
    <source>
        <dbReference type="PIRSR" id="PIRSR000137-1"/>
    </source>
</evidence>
<dbReference type="PROSITE" id="PS00624">
    <property type="entry name" value="GMC_OXRED_2"/>
    <property type="match status" value="1"/>
</dbReference>
<dbReference type="PIRSF" id="PIRSF000137">
    <property type="entry name" value="Alcohol_oxidase"/>
    <property type="match status" value="1"/>
</dbReference>
<evidence type="ECO:0000313" key="10">
    <source>
        <dbReference type="Proteomes" id="UP000663854"/>
    </source>
</evidence>
<dbReference type="SUPFAM" id="SSF54373">
    <property type="entry name" value="FAD-linked reductases, C-terminal domain"/>
    <property type="match status" value="1"/>
</dbReference>
<evidence type="ECO:0000313" key="9">
    <source>
        <dbReference type="EMBL" id="CAF1061513.1"/>
    </source>
</evidence>
<name>A0A814L839_9BILA</name>
<dbReference type="GO" id="GO:0050660">
    <property type="term" value="F:flavin adenine dinucleotide binding"/>
    <property type="evidence" value="ECO:0007669"/>
    <property type="project" value="InterPro"/>
</dbReference>